<dbReference type="AlphaFoldDB" id="A0A8E2VMZ9"/>
<reference evidence="7 8" key="1">
    <citation type="submission" date="2018-04" db="EMBL/GenBank/DDBJ databases">
        <title>Genomic Encyclopedia of Archaeal and Bacterial Type Strains, Phase II (KMG-II): from individual species to whole genera.</title>
        <authorList>
            <person name="Goeker M."/>
        </authorList>
    </citation>
    <scope>NUCLEOTIDE SEQUENCE [LARGE SCALE GENOMIC DNA]</scope>
    <source>
        <strain evidence="7 8">DSM 19783</strain>
    </source>
</reference>
<dbReference type="GO" id="GO:0003700">
    <property type="term" value="F:DNA-binding transcription factor activity"/>
    <property type="evidence" value="ECO:0007669"/>
    <property type="project" value="InterPro"/>
</dbReference>
<dbReference type="Pfam" id="PF03466">
    <property type="entry name" value="LysR_substrate"/>
    <property type="match status" value="1"/>
</dbReference>
<gene>
    <name evidence="7" type="ORF">C8N38_101382</name>
</gene>
<keyword evidence="5" id="KW-0804">Transcription</keyword>
<dbReference type="Pfam" id="PF00126">
    <property type="entry name" value="HTH_1"/>
    <property type="match status" value="1"/>
</dbReference>
<comment type="similarity">
    <text evidence="1">Belongs to the LysR transcriptional regulatory family.</text>
</comment>
<dbReference type="Gene3D" id="1.10.10.10">
    <property type="entry name" value="Winged helix-like DNA-binding domain superfamily/Winged helix DNA-binding domain"/>
    <property type="match status" value="1"/>
</dbReference>
<dbReference type="SUPFAM" id="SSF46785">
    <property type="entry name" value="Winged helix' DNA-binding domain"/>
    <property type="match status" value="1"/>
</dbReference>
<evidence type="ECO:0000259" key="6">
    <source>
        <dbReference type="PROSITE" id="PS50931"/>
    </source>
</evidence>
<comment type="caution">
    <text evidence="7">The sequence shown here is derived from an EMBL/GenBank/DDBJ whole genome shotgun (WGS) entry which is preliminary data.</text>
</comment>
<dbReference type="PANTHER" id="PTHR30293:SF0">
    <property type="entry name" value="NITROGEN ASSIMILATION REGULATORY PROTEIN NAC"/>
    <property type="match status" value="1"/>
</dbReference>
<dbReference type="InterPro" id="IPR036388">
    <property type="entry name" value="WH-like_DNA-bd_sf"/>
</dbReference>
<dbReference type="InterPro" id="IPR000847">
    <property type="entry name" value="LysR_HTH_N"/>
</dbReference>
<accession>A0A8E2VMZ9</accession>
<dbReference type="Gene3D" id="3.40.190.290">
    <property type="match status" value="1"/>
</dbReference>
<protein>
    <submittedName>
        <fullName evidence="7">LysR family nitrogen assimilation transcriptional regulator</fullName>
    </submittedName>
</protein>
<dbReference type="GO" id="GO:2000142">
    <property type="term" value="P:regulation of DNA-templated transcription initiation"/>
    <property type="evidence" value="ECO:0007669"/>
    <property type="project" value="TreeGrafter"/>
</dbReference>
<dbReference type="FunFam" id="1.10.10.10:FF:000001">
    <property type="entry name" value="LysR family transcriptional regulator"/>
    <property type="match status" value="1"/>
</dbReference>
<dbReference type="PROSITE" id="PS50931">
    <property type="entry name" value="HTH_LYSR"/>
    <property type="match status" value="1"/>
</dbReference>
<evidence type="ECO:0000313" key="8">
    <source>
        <dbReference type="Proteomes" id="UP000244037"/>
    </source>
</evidence>
<dbReference type="Proteomes" id="UP000244037">
    <property type="component" value="Unassembled WGS sequence"/>
</dbReference>
<dbReference type="PRINTS" id="PR00039">
    <property type="entry name" value="HTHLYSR"/>
</dbReference>
<keyword evidence="4" id="KW-0010">Activator</keyword>
<evidence type="ECO:0000256" key="4">
    <source>
        <dbReference type="ARBA" id="ARBA00023159"/>
    </source>
</evidence>
<dbReference type="InterPro" id="IPR005119">
    <property type="entry name" value="LysR_subst-bd"/>
</dbReference>
<evidence type="ECO:0000256" key="5">
    <source>
        <dbReference type="ARBA" id="ARBA00023163"/>
    </source>
</evidence>
<keyword evidence="3" id="KW-0238">DNA-binding</keyword>
<sequence length="338" mass="35807">MVFIWGRLDPSGTGMDLRQLRYFLEIVERGSITRAAGTLNVAQPALSLHVRNLEDRLGTRLLLRRPTGVVPTEAGELLARRARSILDEVARTEAEIRGLETDPSGRVAIGLTGTIGGLLAVPLIEALRERYPRITLQIAEAMSGFVAGWLSEGRVDLAVLYEAPADPGLACDPLLEEELVVLWPPDWPAPPEIGLAALDGVPLVLPSRAHGLRRMLDARLATDGIAPELAVEIDSYANIKNLVAAGFGASVLPWHAVAPEAEARALIVSRIAAPGLWRGAWLIRPAARPVTRAQEAVAETLRAVVGDLLAGGVWAAARAPSLPPDRAGTAAPTSAGSG</sequence>
<keyword evidence="2" id="KW-0805">Transcription regulation</keyword>
<keyword evidence="8" id="KW-1185">Reference proteome</keyword>
<organism evidence="7 8">
    <name type="scientific">Rhodovulum kholense</name>
    <dbReference type="NCBI Taxonomy" id="453584"/>
    <lineage>
        <taxon>Bacteria</taxon>
        <taxon>Pseudomonadati</taxon>
        <taxon>Pseudomonadota</taxon>
        <taxon>Alphaproteobacteria</taxon>
        <taxon>Rhodobacterales</taxon>
        <taxon>Paracoccaceae</taxon>
        <taxon>Rhodovulum</taxon>
    </lineage>
</organism>
<dbReference type="GO" id="GO:0003677">
    <property type="term" value="F:DNA binding"/>
    <property type="evidence" value="ECO:0007669"/>
    <property type="project" value="UniProtKB-KW"/>
</dbReference>
<dbReference type="EMBL" id="QAYC01000001">
    <property type="protein sequence ID" value="PTW52077.1"/>
    <property type="molecule type" value="Genomic_DNA"/>
</dbReference>
<evidence type="ECO:0000256" key="3">
    <source>
        <dbReference type="ARBA" id="ARBA00023125"/>
    </source>
</evidence>
<dbReference type="PANTHER" id="PTHR30293">
    <property type="entry name" value="TRANSCRIPTIONAL REGULATORY PROTEIN NAC-RELATED"/>
    <property type="match status" value="1"/>
</dbReference>
<dbReference type="SUPFAM" id="SSF53850">
    <property type="entry name" value="Periplasmic binding protein-like II"/>
    <property type="match status" value="1"/>
</dbReference>
<evidence type="ECO:0000313" key="7">
    <source>
        <dbReference type="EMBL" id="PTW52077.1"/>
    </source>
</evidence>
<name>A0A8E2VMZ9_9RHOB</name>
<dbReference type="RefSeq" id="WP_215731066.1">
    <property type="nucleotide sequence ID" value="NZ_QAYC01000001.1"/>
</dbReference>
<proteinExistence type="inferred from homology"/>
<evidence type="ECO:0000256" key="1">
    <source>
        <dbReference type="ARBA" id="ARBA00009437"/>
    </source>
</evidence>
<feature type="domain" description="HTH lysR-type" evidence="6">
    <location>
        <begin position="15"/>
        <end position="72"/>
    </location>
</feature>
<evidence type="ECO:0000256" key="2">
    <source>
        <dbReference type="ARBA" id="ARBA00023015"/>
    </source>
</evidence>
<dbReference type="InterPro" id="IPR036390">
    <property type="entry name" value="WH_DNA-bd_sf"/>
</dbReference>